<evidence type="ECO:0000256" key="1">
    <source>
        <dbReference type="ARBA" id="ARBA00022540"/>
    </source>
</evidence>
<dbReference type="Pfam" id="PF01912">
    <property type="entry name" value="eIF-6"/>
    <property type="match status" value="1"/>
</dbReference>
<keyword evidence="2" id="KW-0648">Protein biosynthesis</keyword>
<reference evidence="4" key="2">
    <citation type="submission" date="2020-12" db="EMBL/GenBank/DDBJ databases">
        <title>New Spironucleus salmonicida genome in near-complete chromosomes.</title>
        <authorList>
            <person name="Xu F."/>
            <person name="Kurt Z."/>
            <person name="Jimenez-Gonzalez A."/>
            <person name="Astvaldsson A."/>
            <person name="Andersson J.O."/>
            <person name="Svard S.G."/>
        </authorList>
    </citation>
    <scope>NUCLEOTIDE SEQUENCE</scope>
    <source>
        <strain evidence="4">ATCC 50377</strain>
    </source>
</reference>
<dbReference type="GO" id="GO:0043022">
    <property type="term" value="F:ribosome binding"/>
    <property type="evidence" value="ECO:0007669"/>
    <property type="project" value="InterPro"/>
</dbReference>
<keyword evidence="5" id="KW-1185">Reference proteome</keyword>
<evidence type="ECO:0000256" key="2">
    <source>
        <dbReference type="ARBA" id="ARBA00022917"/>
    </source>
</evidence>
<dbReference type="Gene3D" id="3.75.10.10">
    <property type="entry name" value="L-arginine/glycine Amidinotransferase, Chain A"/>
    <property type="match status" value="1"/>
</dbReference>
<dbReference type="VEuPathDB" id="GiardiaDB:SS50377_25785"/>
<keyword evidence="1 3" id="KW-0396">Initiation factor</keyword>
<dbReference type="SMART" id="SM00654">
    <property type="entry name" value="eIF6"/>
    <property type="match status" value="1"/>
</dbReference>
<dbReference type="OrthoDB" id="4155914at2759"/>
<sequence>MPFQKFYPGIQYNQFQYIFIFINENLNSKKIIPVLSNALGVEVVRHAVGGVGLVGSLMKVTNKGCLVGSNVSREEQEELASLLGVPVCSGTVNKGGQLVSGGILVNDFVGFVGRDCSNTEIGVVQAIFGLQMNQNAVDDMRKAFQDGFL</sequence>
<evidence type="ECO:0000313" key="5">
    <source>
        <dbReference type="Proteomes" id="UP000018208"/>
    </source>
</evidence>
<name>V6M4I7_9EUKA</name>
<dbReference type="InterPro" id="IPR002769">
    <property type="entry name" value="eIF6"/>
</dbReference>
<proteinExistence type="predicted"/>
<dbReference type="Proteomes" id="UP000018208">
    <property type="component" value="Unassembled WGS sequence"/>
</dbReference>
<dbReference type="EMBL" id="AUWU02000006">
    <property type="protein sequence ID" value="KAH0571596.1"/>
    <property type="molecule type" value="Genomic_DNA"/>
</dbReference>
<dbReference type="AlphaFoldDB" id="V6M4I7"/>
<organism evidence="3">
    <name type="scientific">Spironucleus salmonicida</name>
    <dbReference type="NCBI Taxonomy" id="348837"/>
    <lineage>
        <taxon>Eukaryota</taxon>
        <taxon>Metamonada</taxon>
        <taxon>Diplomonadida</taxon>
        <taxon>Hexamitidae</taxon>
        <taxon>Hexamitinae</taxon>
        <taxon>Spironucleus</taxon>
    </lineage>
</organism>
<dbReference type="PANTHER" id="PTHR10784">
    <property type="entry name" value="TRANSLATION INITIATION FACTOR 6"/>
    <property type="match status" value="1"/>
</dbReference>
<gene>
    <name evidence="3" type="ORF">SS50377_11581</name>
    <name evidence="4" type="ORF">SS50377_25785</name>
</gene>
<dbReference type="GO" id="GO:0042256">
    <property type="term" value="P:cytosolic ribosome assembly"/>
    <property type="evidence" value="ECO:0007669"/>
    <property type="project" value="InterPro"/>
</dbReference>
<evidence type="ECO:0000313" key="3">
    <source>
        <dbReference type="EMBL" id="EST48239.1"/>
    </source>
</evidence>
<protein>
    <submittedName>
        <fullName evidence="3">Eukaryotic translation initiation factor 6</fullName>
    </submittedName>
</protein>
<dbReference type="GO" id="GO:0003743">
    <property type="term" value="F:translation initiation factor activity"/>
    <property type="evidence" value="ECO:0007669"/>
    <property type="project" value="UniProtKB-KW"/>
</dbReference>
<dbReference type="SUPFAM" id="SSF55909">
    <property type="entry name" value="Pentein"/>
    <property type="match status" value="1"/>
</dbReference>
<evidence type="ECO:0000313" key="4">
    <source>
        <dbReference type="EMBL" id="KAH0571596.1"/>
    </source>
</evidence>
<accession>V6M4I7</accession>
<dbReference type="EMBL" id="KI545996">
    <property type="protein sequence ID" value="EST48239.1"/>
    <property type="molecule type" value="Genomic_DNA"/>
</dbReference>
<reference evidence="3 4" key="1">
    <citation type="journal article" date="2014" name="PLoS Genet.">
        <title>The Genome of Spironucleus salmonicida Highlights a Fish Pathogen Adapted to Fluctuating Environments.</title>
        <authorList>
            <person name="Xu F."/>
            <person name="Jerlstrom-Hultqvist J."/>
            <person name="Einarsson E."/>
            <person name="Astvaldsson A."/>
            <person name="Svard S.G."/>
            <person name="Andersson J.O."/>
        </authorList>
    </citation>
    <scope>NUCLEOTIDE SEQUENCE</scope>
    <source>
        <strain evidence="4">ATCC 50377</strain>
    </source>
</reference>